<reference evidence="8" key="1">
    <citation type="journal article" date="2019" name="Int. J. Syst. Evol. Microbiol.">
        <title>The Global Catalogue of Microorganisms (GCM) 10K type strain sequencing project: providing services to taxonomists for standard genome sequencing and annotation.</title>
        <authorList>
            <consortium name="The Broad Institute Genomics Platform"/>
            <consortium name="The Broad Institute Genome Sequencing Center for Infectious Disease"/>
            <person name="Wu L."/>
            <person name="Ma J."/>
        </authorList>
    </citation>
    <scope>NUCLEOTIDE SEQUENCE [LARGE SCALE GENOMIC DNA]</scope>
    <source>
        <strain evidence="8">CGMCC 4.7393</strain>
    </source>
</reference>
<dbReference type="Gene3D" id="3.30.450.20">
    <property type="entry name" value="PAS domain"/>
    <property type="match status" value="2"/>
</dbReference>
<dbReference type="CDD" id="cd00082">
    <property type="entry name" value="HisKA"/>
    <property type="match status" value="1"/>
</dbReference>
<dbReference type="PROSITE" id="PS50112">
    <property type="entry name" value="PAS"/>
    <property type="match status" value="2"/>
</dbReference>
<dbReference type="PROSITE" id="PS50113">
    <property type="entry name" value="PAC"/>
    <property type="match status" value="2"/>
</dbReference>
<dbReference type="Pfam" id="PF08447">
    <property type="entry name" value="PAS_3"/>
    <property type="match status" value="1"/>
</dbReference>
<evidence type="ECO:0000313" key="7">
    <source>
        <dbReference type="EMBL" id="MFC6996046.1"/>
    </source>
</evidence>
<protein>
    <recommendedName>
        <fullName evidence="2">histidine kinase</fullName>
        <ecNumber evidence="2">2.7.13.3</ecNumber>
    </recommendedName>
</protein>
<evidence type="ECO:0000256" key="1">
    <source>
        <dbReference type="ARBA" id="ARBA00000085"/>
    </source>
</evidence>
<feature type="domain" description="PAS" evidence="5">
    <location>
        <begin position="926"/>
        <end position="1002"/>
    </location>
</feature>
<dbReference type="EMBL" id="JBHSYQ010000001">
    <property type="protein sequence ID" value="MFC6996046.1"/>
    <property type="molecule type" value="Genomic_DNA"/>
</dbReference>
<dbReference type="Proteomes" id="UP001596405">
    <property type="component" value="Unassembled WGS sequence"/>
</dbReference>
<dbReference type="Gene3D" id="1.10.287.130">
    <property type="match status" value="1"/>
</dbReference>
<dbReference type="SUPFAM" id="SSF63829">
    <property type="entry name" value="Calcium-dependent phosphotriesterase"/>
    <property type="match status" value="1"/>
</dbReference>
<dbReference type="InterPro" id="IPR011047">
    <property type="entry name" value="Quinoprotein_ADH-like_sf"/>
</dbReference>
<evidence type="ECO:0000256" key="2">
    <source>
        <dbReference type="ARBA" id="ARBA00012438"/>
    </source>
</evidence>
<dbReference type="CDD" id="cd00130">
    <property type="entry name" value="PAS"/>
    <property type="match status" value="2"/>
</dbReference>
<comment type="caution">
    <text evidence="7">The sequence shown here is derived from an EMBL/GenBank/DDBJ whole genome shotgun (WGS) entry which is preliminary data.</text>
</comment>
<proteinExistence type="predicted"/>
<dbReference type="SUPFAM" id="SSF55785">
    <property type="entry name" value="PYP-like sensor domain (PAS domain)"/>
    <property type="match status" value="2"/>
</dbReference>
<name>A0ABW2DH35_9BACT</name>
<dbReference type="InterPro" id="IPR001610">
    <property type="entry name" value="PAC"/>
</dbReference>
<dbReference type="InterPro" id="IPR011123">
    <property type="entry name" value="Y_Y_Y"/>
</dbReference>
<feature type="domain" description="PAS" evidence="5">
    <location>
        <begin position="801"/>
        <end position="873"/>
    </location>
</feature>
<keyword evidence="3" id="KW-0597">Phosphoprotein</keyword>
<dbReference type="Gene3D" id="2.60.40.10">
    <property type="entry name" value="Immunoglobulins"/>
    <property type="match status" value="1"/>
</dbReference>
<keyword evidence="8" id="KW-1185">Reference proteome</keyword>
<dbReference type="InterPro" id="IPR000014">
    <property type="entry name" value="PAS"/>
</dbReference>
<feature type="domain" description="PAC" evidence="6">
    <location>
        <begin position="1003"/>
        <end position="1057"/>
    </location>
</feature>
<evidence type="ECO:0000256" key="3">
    <source>
        <dbReference type="ARBA" id="ARBA00022553"/>
    </source>
</evidence>
<dbReference type="PANTHER" id="PTHR43547">
    <property type="entry name" value="TWO-COMPONENT HISTIDINE KINASE"/>
    <property type="match status" value="1"/>
</dbReference>
<dbReference type="InterPro" id="IPR013783">
    <property type="entry name" value="Ig-like_fold"/>
</dbReference>
<dbReference type="Pfam" id="PF07494">
    <property type="entry name" value="Reg_prop"/>
    <property type="match status" value="2"/>
</dbReference>
<sequence length="1133" mass="126122">MRGFKSAEYLYFFILLQLASFTVASAASANTPWYEAGYVTQVWDNKNGLPQNAVFEVKKDKAGFIWAATEDGLVRFDGHTFAVFNESTLPDLSSSMFYAIAPSKNGGIWAATDHQLVYISQHKTTVLDVSTSILNTRITTLAEDPAGRIWVGTVSGHLLYVENGSVKQPKFWKLAEKRSIQSISSGPNGLLVGTNAGLYQLNHKTQQPQNIKGYEDKYIRTLAHAPDGTIWIGTKEHGVFHLAGSKETNYTMKEGLPELFITALAIAPNGQVWAGTLTSGVHQLQDGKFQPLIANGLPPDGVRSILFTGRDMLWLGTAASGLVQLKPAQVHMLSPRFKLASEIVLPIYQHSSGDVWVGTAGQGVTKISKGKSLHLNHKQGLASDLILSIGGTKDAVYIGTPNGLNRFNLQTGKIDQHFTQADGLASNLVQAILTDASQTVWIATRSGGIHTLHPEGKISSLPIPSSFSQTDFVSAFEDQHHNKWFGSRGAGALCITPSGKITAYLPSKGLPANIINCFYQDKSGTIWLGTEKGLVFINGQKFTLINKKNGLAFNDIYQILDDGLGSVWLSGAYGIQRIATSDLEKAKSGNSGKETIQAQLYNHADGMRNAETNGGVFPAGTKMQDGSLWFPTVEGIAIIDPVQLNEAPYTANIHIQTMRFANELVDLSKNVSLPPGVHTVAIDYTSINFYSPNEINFHYRLKEVDEAWELAGQRRTAYFSSLEPGNYTFEVKAELNGTWSETRQLHFTVEPFFYQTLWFKSALLLLLFVAGYTAKKVLAQHQQEAKLVALVEARTKDLQVSNDRFSLINKATSDVIWDYDLIQHEMYWGENLTRHFGYSPVDIKSNFNLWMDNLHPEDYHRVTDTFFNAIAGDTTIWFAEYRFRKANNEFAYVNDHGYILRDQSGKAVRMLGAMQDVTKLKEEEERLRLLESVITHANDAVLITEADLLNEPGPRIIYVNKAFTEMTGYSASEVFGQSPRMLQGPKTDRLTLNRLRNAIENGEACEVGVINYRKNGEEFFVNINISPITDKQGHITHFISIQRDFTERQEYLKAIEMQNARLREITWIQSHVVRAPLARILGLINLLQDNTSQVDQQTLFSYIKSSSVELDTIIKDIVSKAESVDKDQEVQEV</sequence>
<evidence type="ECO:0000259" key="6">
    <source>
        <dbReference type="PROSITE" id="PS50113"/>
    </source>
</evidence>
<evidence type="ECO:0000259" key="5">
    <source>
        <dbReference type="PROSITE" id="PS50112"/>
    </source>
</evidence>
<dbReference type="InterPro" id="IPR011110">
    <property type="entry name" value="Reg_prop"/>
</dbReference>
<feature type="chain" id="PRO_5046046644" description="histidine kinase" evidence="4">
    <location>
        <begin position="27"/>
        <end position="1133"/>
    </location>
</feature>
<dbReference type="Pfam" id="PF07495">
    <property type="entry name" value="Y_Y_Y"/>
    <property type="match status" value="1"/>
</dbReference>
<dbReference type="InterPro" id="IPR013655">
    <property type="entry name" value="PAS_fold_3"/>
</dbReference>
<feature type="signal peptide" evidence="4">
    <location>
        <begin position="1"/>
        <end position="26"/>
    </location>
</feature>
<dbReference type="SMART" id="SM00086">
    <property type="entry name" value="PAC"/>
    <property type="match status" value="2"/>
</dbReference>
<dbReference type="SMART" id="SM00091">
    <property type="entry name" value="PAS"/>
    <property type="match status" value="2"/>
</dbReference>
<evidence type="ECO:0000256" key="4">
    <source>
        <dbReference type="SAM" id="SignalP"/>
    </source>
</evidence>
<dbReference type="InterPro" id="IPR015943">
    <property type="entry name" value="WD40/YVTN_repeat-like_dom_sf"/>
</dbReference>
<dbReference type="InterPro" id="IPR000700">
    <property type="entry name" value="PAS-assoc_C"/>
</dbReference>
<dbReference type="SUPFAM" id="SSF50998">
    <property type="entry name" value="Quinoprotein alcohol dehydrogenase-like"/>
    <property type="match status" value="1"/>
</dbReference>
<feature type="domain" description="PAC" evidence="6">
    <location>
        <begin position="877"/>
        <end position="929"/>
    </location>
</feature>
<dbReference type="PANTHER" id="PTHR43547:SF2">
    <property type="entry name" value="HYBRID SIGNAL TRANSDUCTION HISTIDINE KINASE C"/>
    <property type="match status" value="1"/>
</dbReference>
<dbReference type="NCBIfam" id="TIGR00229">
    <property type="entry name" value="sensory_box"/>
    <property type="match status" value="2"/>
</dbReference>
<dbReference type="InterPro" id="IPR036097">
    <property type="entry name" value="HisK_dim/P_sf"/>
</dbReference>
<evidence type="ECO:0000313" key="8">
    <source>
        <dbReference type="Proteomes" id="UP001596405"/>
    </source>
</evidence>
<keyword evidence="4" id="KW-0732">Signal</keyword>
<dbReference type="SUPFAM" id="SSF47384">
    <property type="entry name" value="Homodimeric domain of signal transducing histidine kinase"/>
    <property type="match status" value="1"/>
</dbReference>
<dbReference type="RefSeq" id="WP_066624152.1">
    <property type="nucleotide sequence ID" value="NZ_JBHSYQ010000001.1"/>
</dbReference>
<dbReference type="InterPro" id="IPR003661">
    <property type="entry name" value="HisK_dim/P_dom"/>
</dbReference>
<organism evidence="7 8">
    <name type="scientific">Rufibacter roseus</name>
    <dbReference type="NCBI Taxonomy" id="1567108"/>
    <lineage>
        <taxon>Bacteria</taxon>
        <taxon>Pseudomonadati</taxon>
        <taxon>Bacteroidota</taxon>
        <taxon>Cytophagia</taxon>
        <taxon>Cytophagales</taxon>
        <taxon>Hymenobacteraceae</taxon>
        <taxon>Rufibacter</taxon>
    </lineage>
</organism>
<dbReference type="InterPro" id="IPR035965">
    <property type="entry name" value="PAS-like_dom_sf"/>
</dbReference>
<gene>
    <name evidence="7" type="ORF">ACFQHR_00345</name>
</gene>
<dbReference type="Pfam" id="PF13426">
    <property type="entry name" value="PAS_9"/>
    <property type="match status" value="1"/>
</dbReference>
<accession>A0ABW2DH35</accession>
<dbReference type="EC" id="2.7.13.3" evidence="2"/>
<dbReference type="Gene3D" id="2.130.10.10">
    <property type="entry name" value="YVTN repeat-like/Quinoprotein amine dehydrogenase"/>
    <property type="match status" value="2"/>
</dbReference>
<comment type="catalytic activity">
    <reaction evidence="1">
        <text>ATP + protein L-histidine = ADP + protein N-phospho-L-histidine.</text>
        <dbReference type="EC" id="2.7.13.3"/>
    </reaction>
</comment>